<gene>
    <name evidence="9" type="ORF">ACH5RR_041576</name>
</gene>
<dbReference type="InterPro" id="IPR020846">
    <property type="entry name" value="MFS_dom"/>
</dbReference>
<comment type="caution">
    <text evidence="9">The sequence shown here is derived from an EMBL/GenBank/DDBJ whole genome shotgun (WGS) entry which is preliminary data.</text>
</comment>
<dbReference type="InterPro" id="IPR036259">
    <property type="entry name" value="MFS_trans_sf"/>
</dbReference>
<evidence type="ECO:0000313" key="9">
    <source>
        <dbReference type="EMBL" id="KAL3498844.1"/>
    </source>
</evidence>
<keyword evidence="3 7" id="KW-1133">Transmembrane helix</keyword>
<feature type="transmembrane region" description="Helical" evidence="7">
    <location>
        <begin position="443"/>
        <end position="461"/>
    </location>
</feature>
<evidence type="ECO:0000256" key="2">
    <source>
        <dbReference type="ARBA" id="ARBA00022692"/>
    </source>
</evidence>
<feature type="transmembrane region" description="Helical" evidence="7">
    <location>
        <begin position="380"/>
        <end position="401"/>
    </location>
</feature>
<comment type="similarity">
    <text evidence="5">Belongs to the major facilitator superfamily. Phosphate:H(+) symporter (TC 2.A.1.9) family.</text>
</comment>
<organism evidence="9 10">
    <name type="scientific">Cinchona calisaya</name>
    <dbReference type="NCBI Taxonomy" id="153742"/>
    <lineage>
        <taxon>Eukaryota</taxon>
        <taxon>Viridiplantae</taxon>
        <taxon>Streptophyta</taxon>
        <taxon>Embryophyta</taxon>
        <taxon>Tracheophyta</taxon>
        <taxon>Spermatophyta</taxon>
        <taxon>Magnoliopsida</taxon>
        <taxon>eudicotyledons</taxon>
        <taxon>Gunneridae</taxon>
        <taxon>Pentapetalae</taxon>
        <taxon>asterids</taxon>
        <taxon>lamiids</taxon>
        <taxon>Gentianales</taxon>
        <taxon>Rubiaceae</taxon>
        <taxon>Cinchonoideae</taxon>
        <taxon>Cinchoneae</taxon>
        <taxon>Cinchona</taxon>
    </lineage>
</organism>
<evidence type="ECO:0000256" key="4">
    <source>
        <dbReference type="ARBA" id="ARBA00023136"/>
    </source>
</evidence>
<reference evidence="9 10" key="1">
    <citation type="submission" date="2024-11" db="EMBL/GenBank/DDBJ databases">
        <title>A near-complete genome assembly of Cinchona calisaya.</title>
        <authorList>
            <person name="Lian D.C."/>
            <person name="Zhao X.W."/>
            <person name="Wei L."/>
        </authorList>
    </citation>
    <scope>NUCLEOTIDE SEQUENCE [LARGE SCALE GENOMIC DNA]</scope>
    <source>
        <tissue evidence="9">Nenye</tissue>
    </source>
</reference>
<comment type="subcellular location">
    <subcellularLocation>
        <location evidence="1">Membrane</location>
        <topology evidence="1">Multi-pass membrane protein</topology>
    </subcellularLocation>
</comment>
<evidence type="ECO:0000256" key="1">
    <source>
        <dbReference type="ARBA" id="ARBA00004141"/>
    </source>
</evidence>
<evidence type="ECO:0000313" key="10">
    <source>
        <dbReference type="Proteomes" id="UP001630127"/>
    </source>
</evidence>
<feature type="transmembrane region" description="Helical" evidence="7">
    <location>
        <begin position="467"/>
        <end position="487"/>
    </location>
</feature>
<keyword evidence="2 7" id="KW-0812">Transmembrane</keyword>
<feature type="transmembrane region" description="Helical" evidence="7">
    <location>
        <begin position="323"/>
        <end position="340"/>
    </location>
</feature>
<feature type="domain" description="Major facilitator superfamily (MFS) profile" evidence="8">
    <location>
        <begin position="41"/>
        <end position="492"/>
    </location>
</feature>
<dbReference type="InterPro" id="IPR005828">
    <property type="entry name" value="MFS_sugar_transport-like"/>
</dbReference>
<feature type="transmembrane region" description="Helical" evidence="7">
    <location>
        <begin position="206"/>
        <end position="227"/>
    </location>
</feature>
<evidence type="ECO:0000256" key="3">
    <source>
        <dbReference type="ARBA" id="ARBA00022989"/>
    </source>
</evidence>
<evidence type="ECO:0000256" key="5">
    <source>
        <dbReference type="ARBA" id="ARBA00044504"/>
    </source>
</evidence>
<evidence type="ECO:0000259" key="8">
    <source>
        <dbReference type="PROSITE" id="PS50850"/>
    </source>
</evidence>
<proteinExistence type="inferred from homology"/>
<dbReference type="PANTHER" id="PTHR24064">
    <property type="entry name" value="SOLUTE CARRIER FAMILY 22 MEMBER"/>
    <property type="match status" value="1"/>
</dbReference>
<feature type="transmembrane region" description="Helical" evidence="7">
    <location>
        <begin position="352"/>
        <end position="373"/>
    </location>
</feature>
<feature type="transmembrane region" description="Helical" evidence="7">
    <location>
        <begin position="120"/>
        <end position="139"/>
    </location>
</feature>
<keyword evidence="10" id="KW-1185">Reference proteome</keyword>
<dbReference type="SUPFAM" id="SSF103473">
    <property type="entry name" value="MFS general substrate transporter"/>
    <property type="match status" value="1"/>
</dbReference>
<name>A0ABD2XZT2_9GENT</name>
<dbReference type="EMBL" id="JBJUIK010000017">
    <property type="protein sequence ID" value="KAL3498844.1"/>
    <property type="molecule type" value="Genomic_DNA"/>
</dbReference>
<evidence type="ECO:0000256" key="6">
    <source>
        <dbReference type="ARBA" id="ARBA00049011"/>
    </source>
</evidence>
<feature type="transmembrane region" description="Helical" evidence="7">
    <location>
        <begin position="148"/>
        <end position="165"/>
    </location>
</feature>
<dbReference type="AlphaFoldDB" id="A0ABD2XZT2"/>
<feature type="transmembrane region" description="Helical" evidence="7">
    <location>
        <begin position="413"/>
        <end position="431"/>
    </location>
</feature>
<dbReference type="Gene3D" id="1.20.1250.20">
    <property type="entry name" value="MFS general substrate transporter like domains"/>
    <property type="match status" value="1"/>
</dbReference>
<sequence length="511" mass="56106">MADSTPLLSNSASTNLPYYEDCLEDLIEPYIKGFRWSQALQVILISLASFFEAQQTFITIFTDAKPSWHCTQSTANTTCNSTSNICEIPANSWHWDKPARSSIVSEWSLICPSDQIVSGLPSSSFFVGCLLGGIILSFLGDSHGRKKLLVLSCLTMSTASILIAFSRNIWVYSGLRLLSGFGRAAIGSCVLVLSTESVGKQWRGQVGIIGFFCSTLGFLSLPALAYFNRFYSWRSLYLLTSIPAIVYCLLIQFCVYESPKWLIEQGKLGEALAVLNTHAHYPDCNDSGFSMKYYKNKNQTRKVDSNQSLITTLLKNKSVLQQLILAMSVGFGIGMVYYGIPLGVGNLDFNIYLSAAFNALLEIPSAALTFYLAKCRRRCSLLALSTVSGVCGIACILVGKWKGLQMGLELTSFFSACAAFNLLLIYAVEIFPTSTRNSALSMVWQAIVLSGAISPLVIAIAEDYNKILPHFVFGVLILILGSLVIFLPETMSGNHSITLAEQEEEHDDQLC</sequence>
<feature type="transmembrane region" description="Helical" evidence="7">
    <location>
        <begin position="177"/>
        <end position="194"/>
    </location>
</feature>
<comment type="catalytic activity">
    <reaction evidence="6">
        <text>phosphate(in) + H(+)(in) = phosphate(out) + H(+)(out)</text>
        <dbReference type="Rhea" id="RHEA:29939"/>
        <dbReference type="ChEBI" id="CHEBI:15378"/>
        <dbReference type="ChEBI" id="CHEBI:43474"/>
    </reaction>
    <physiologicalReaction direction="right-to-left" evidence="6">
        <dbReference type="Rhea" id="RHEA:29941"/>
    </physiologicalReaction>
</comment>
<dbReference type="PROSITE" id="PS50850">
    <property type="entry name" value="MFS"/>
    <property type="match status" value="1"/>
</dbReference>
<protein>
    <recommendedName>
        <fullName evidence="8">Major facilitator superfamily (MFS) profile domain-containing protein</fullName>
    </recommendedName>
</protein>
<dbReference type="GO" id="GO:0016020">
    <property type="term" value="C:membrane"/>
    <property type="evidence" value="ECO:0007669"/>
    <property type="project" value="UniProtKB-SubCell"/>
</dbReference>
<accession>A0ABD2XZT2</accession>
<feature type="transmembrane region" description="Helical" evidence="7">
    <location>
        <begin position="233"/>
        <end position="256"/>
    </location>
</feature>
<keyword evidence="4 7" id="KW-0472">Membrane</keyword>
<evidence type="ECO:0000256" key="7">
    <source>
        <dbReference type="SAM" id="Phobius"/>
    </source>
</evidence>
<dbReference type="Proteomes" id="UP001630127">
    <property type="component" value="Unassembled WGS sequence"/>
</dbReference>
<dbReference type="Pfam" id="PF00083">
    <property type="entry name" value="Sugar_tr"/>
    <property type="match status" value="1"/>
</dbReference>